<gene>
    <name evidence="2" type="ORF">SK128_025845</name>
</gene>
<dbReference type="EMBL" id="JAXCGZ010004550">
    <property type="protein sequence ID" value="KAK7081673.1"/>
    <property type="molecule type" value="Genomic_DNA"/>
</dbReference>
<feature type="region of interest" description="Disordered" evidence="1">
    <location>
        <begin position="52"/>
        <end position="76"/>
    </location>
</feature>
<accession>A0AAN8XK94</accession>
<keyword evidence="3" id="KW-1185">Reference proteome</keyword>
<evidence type="ECO:0000313" key="2">
    <source>
        <dbReference type="EMBL" id="KAK7081673.1"/>
    </source>
</evidence>
<feature type="non-terminal residue" evidence="2">
    <location>
        <position position="1"/>
    </location>
</feature>
<name>A0AAN8XK94_HALRR</name>
<organism evidence="2 3">
    <name type="scientific">Halocaridina rubra</name>
    <name type="common">Hawaiian red shrimp</name>
    <dbReference type="NCBI Taxonomy" id="373956"/>
    <lineage>
        <taxon>Eukaryota</taxon>
        <taxon>Metazoa</taxon>
        <taxon>Ecdysozoa</taxon>
        <taxon>Arthropoda</taxon>
        <taxon>Crustacea</taxon>
        <taxon>Multicrustacea</taxon>
        <taxon>Malacostraca</taxon>
        <taxon>Eumalacostraca</taxon>
        <taxon>Eucarida</taxon>
        <taxon>Decapoda</taxon>
        <taxon>Pleocyemata</taxon>
        <taxon>Caridea</taxon>
        <taxon>Atyoidea</taxon>
        <taxon>Atyidae</taxon>
        <taxon>Halocaridina</taxon>
    </lineage>
</organism>
<dbReference type="AlphaFoldDB" id="A0AAN8XK94"/>
<evidence type="ECO:0000313" key="3">
    <source>
        <dbReference type="Proteomes" id="UP001381693"/>
    </source>
</evidence>
<dbReference type="Proteomes" id="UP001381693">
    <property type="component" value="Unassembled WGS sequence"/>
</dbReference>
<evidence type="ECO:0000256" key="1">
    <source>
        <dbReference type="SAM" id="MobiDB-lite"/>
    </source>
</evidence>
<sequence>TDSRADVRNRCMARSFPSVVKVQRRVQTVYGKHYAPNMKIIIVNTHQKFMETRAVKDKPRSRKSRSGENEEIVETAQETFPLCQGGPFSEYMRK</sequence>
<protein>
    <submittedName>
        <fullName evidence="2">Uncharacterized protein</fullName>
    </submittedName>
</protein>
<comment type="caution">
    <text evidence="2">The sequence shown here is derived from an EMBL/GenBank/DDBJ whole genome shotgun (WGS) entry which is preliminary data.</text>
</comment>
<reference evidence="2 3" key="1">
    <citation type="submission" date="2023-11" db="EMBL/GenBank/DDBJ databases">
        <title>Halocaridina rubra genome assembly.</title>
        <authorList>
            <person name="Smith C."/>
        </authorList>
    </citation>
    <scope>NUCLEOTIDE SEQUENCE [LARGE SCALE GENOMIC DNA]</scope>
    <source>
        <strain evidence="2">EP-1</strain>
        <tissue evidence="2">Whole</tissue>
    </source>
</reference>
<proteinExistence type="predicted"/>